<evidence type="ECO:0000313" key="2">
    <source>
        <dbReference type="EMBL" id="OCX23279.1"/>
    </source>
</evidence>
<keyword evidence="2" id="KW-0808">Transferase</keyword>
<dbReference type="RefSeq" id="WP_065987841.1">
    <property type="nucleotide sequence ID" value="NZ_MDEN01000058.1"/>
</dbReference>
<protein>
    <submittedName>
        <fullName evidence="2">Glycosyltransferase</fullName>
    </submittedName>
</protein>
<dbReference type="AlphaFoldDB" id="A0A1C2E8I5"/>
<gene>
    <name evidence="2" type="ORF">BBI10_08035</name>
</gene>
<proteinExistence type="predicted"/>
<sequence length="324" mass="37239">MKVMLLVMDEQRVILDGLYETVRQQCDDCVIFRLSKQQQLNLGPFLASVDYQSYDRVVIFSRVKRLARQRAVLKCIPGLIFLEHDAYQNYMSASKYHGMYSRLYRQLPWSRALLSGAVVARRMRGEGIDAVFVSKGYDQEMLRNLGQPRDIPVGFLGSLKSREYSQRKQLVENLAQRAGMLVTRTASGAEYLETLNRIRIFVSADIGMGEFMIKNFEAMACGCVLLAWSQGEEDDLLGFEEGRNVMFYRSEDEAVEKIRLLQSDPELAARIAGEGQRFAEERYAFARVGRDLADEIQRPMRPWRRPSALTRAWVKLRHGMQVPA</sequence>
<organism evidence="2 3">
    <name type="scientific">Pseudomonas graminis</name>
    <dbReference type="NCBI Taxonomy" id="158627"/>
    <lineage>
        <taxon>Bacteria</taxon>
        <taxon>Pseudomonadati</taxon>
        <taxon>Pseudomonadota</taxon>
        <taxon>Gammaproteobacteria</taxon>
        <taxon>Pseudomonadales</taxon>
        <taxon>Pseudomonadaceae</taxon>
        <taxon>Pseudomonas</taxon>
    </lineage>
</organism>
<feature type="domain" description="Spore protein YkvP/CgeB glycosyl transferase-like" evidence="1">
    <location>
        <begin position="151"/>
        <end position="291"/>
    </location>
</feature>
<dbReference type="Pfam" id="PF13524">
    <property type="entry name" value="Glyco_trans_1_2"/>
    <property type="match status" value="1"/>
</dbReference>
<comment type="caution">
    <text evidence="2">The sequence shown here is derived from an EMBL/GenBank/DDBJ whole genome shotgun (WGS) entry which is preliminary data.</text>
</comment>
<evidence type="ECO:0000259" key="1">
    <source>
        <dbReference type="Pfam" id="PF13524"/>
    </source>
</evidence>
<evidence type="ECO:0000313" key="3">
    <source>
        <dbReference type="Proteomes" id="UP000095143"/>
    </source>
</evidence>
<dbReference type="EMBL" id="MDEN01000058">
    <property type="protein sequence ID" value="OCX23279.1"/>
    <property type="molecule type" value="Genomic_DNA"/>
</dbReference>
<name>A0A1C2E8I5_9PSED</name>
<dbReference type="OrthoDB" id="9178495at2"/>
<dbReference type="GO" id="GO:0016740">
    <property type="term" value="F:transferase activity"/>
    <property type="evidence" value="ECO:0007669"/>
    <property type="project" value="UniProtKB-KW"/>
</dbReference>
<reference evidence="2 3" key="1">
    <citation type="submission" date="2016-08" db="EMBL/GenBank/DDBJ databases">
        <title>Whole genome sequence of Pseudomonas graminis strain UASWS1507, a potential biological control agent for agriculture.</title>
        <authorList>
            <person name="Crovadore J."/>
            <person name="Calmin G."/>
            <person name="Chablais R."/>
            <person name="Cochard B."/>
            <person name="Lefort F."/>
        </authorList>
    </citation>
    <scope>NUCLEOTIDE SEQUENCE [LARGE SCALE GENOMIC DNA]</scope>
    <source>
        <strain evidence="2 3">UASWS1507</strain>
    </source>
</reference>
<dbReference type="SUPFAM" id="SSF53756">
    <property type="entry name" value="UDP-Glycosyltransferase/glycogen phosphorylase"/>
    <property type="match status" value="1"/>
</dbReference>
<dbReference type="Gene3D" id="3.40.50.2000">
    <property type="entry name" value="Glycogen Phosphorylase B"/>
    <property type="match status" value="1"/>
</dbReference>
<accession>A0A1C2E8I5</accession>
<dbReference type="Proteomes" id="UP000095143">
    <property type="component" value="Unassembled WGS sequence"/>
</dbReference>
<dbReference type="InterPro" id="IPR055259">
    <property type="entry name" value="YkvP/CgeB_Glyco_trans-like"/>
</dbReference>